<reference evidence="14" key="2">
    <citation type="submission" date="2015-08" db="UniProtKB">
        <authorList>
            <consortium name="WormBaseParasite"/>
        </authorList>
    </citation>
    <scope>IDENTIFICATION</scope>
</reference>
<dbReference type="InterPro" id="IPR003954">
    <property type="entry name" value="RRM_euk-type"/>
</dbReference>
<dbReference type="SMART" id="SM00361">
    <property type="entry name" value="RRM_1"/>
    <property type="match status" value="1"/>
</dbReference>
<comment type="function">
    <text evidence="7">Necessary for the splicing of pre-mRNA. Binds to the polypyrimidine tract of introns early during spliceosome assembly.</text>
</comment>
<comment type="similarity">
    <text evidence="10">Belongs to the splicing factor SR family.</text>
</comment>
<dbReference type="GO" id="GO:0000398">
    <property type="term" value="P:mRNA splicing, via spliceosome"/>
    <property type="evidence" value="ECO:0007669"/>
    <property type="project" value="UniProtKB-ARBA"/>
</dbReference>
<evidence type="ECO:0000256" key="11">
    <source>
        <dbReference type="SAM" id="MobiDB-lite"/>
    </source>
</evidence>
<dbReference type="NCBIfam" id="TIGR01642">
    <property type="entry name" value="U2AF_lg"/>
    <property type="match status" value="1"/>
</dbReference>
<dbReference type="Pfam" id="PF00076">
    <property type="entry name" value="RRM_1"/>
    <property type="match status" value="3"/>
</dbReference>
<dbReference type="CDD" id="cd12231">
    <property type="entry name" value="RRM2_U2AF65"/>
    <property type="match status" value="1"/>
</dbReference>
<feature type="domain" description="RRM" evidence="12">
    <location>
        <begin position="223"/>
        <end position="305"/>
    </location>
</feature>
<feature type="domain" description="RRM" evidence="12">
    <location>
        <begin position="435"/>
        <end position="525"/>
    </location>
</feature>
<feature type="compositionally biased region" description="Basic residues" evidence="11">
    <location>
        <begin position="123"/>
        <end position="135"/>
    </location>
</feature>
<keyword evidence="13" id="KW-1185">Reference proteome</keyword>
<comment type="subunit">
    <text evidence="8">Forms a heterodimer with the U2AF small subunit.</text>
</comment>
<dbReference type="FunFam" id="3.30.70.330:FF:000097">
    <property type="entry name" value="U2 snRNP auxiliary factor large subunit"/>
    <property type="match status" value="1"/>
</dbReference>
<proteinExistence type="inferred from homology"/>
<evidence type="ECO:0000256" key="5">
    <source>
        <dbReference type="ARBA" id="ARBA00023187"/>
    </source>
</evidence>
<reference evidence="13" key="1">
    <citation type="submission" date="2014-07" db="EMBL/GenBank/DDBJ databases">
        <authorList>
            <person name="Martin A.A"/>
            <person name="De Silva N."/>
        </authorList>
    </citation>
    <scope>NUCLEOTIDE SEQUENCE</scope>
</reference>
<evidence type="ECO:0000256" key="9">
    <source>
        <dbReference type="PROSITE-ProRule" id="PRU00176"/>
    </source>
</evidence>
<dbReference type="PROSITE" id="PS50102">
    <property type="entry name" value="RRM"/>
    <property type="match status" value="3"/>
</dbReference>
<evidence type="ECO:0000256" key="10">
    <source>
        <dbReference type="RuleBase" id="RU364135"/>
    </source>
</evidence>
<dbReference type="FunFam" id="3.30.70.330:FF:000074">
    <property type="entry name" value="U2 snRNP auxiliary factor large subunit"/>
    <property type="match status" value="1"/>
</dbReference>
<name>A0A0K0FPB1_STRVS</name>
<dbReference type="InterPro" id="IPR000504">
    <property type="entry name" value="RRM_dom"/>
</dbReference>
<dbReference type="WBParaSite" id="SVE_1096600.1">
    <property type="protein sequence ID" value="SVE_1096600.1"/>
    <property type="gene ID" value="SVE_1096600"/>
</dbReference>
<evidence type="ECO:0000313" key="13">
    <source>
        <dbReference type="Proteomes" id="UP000035680"/>
    </source>
</evidence>
<feature type="region of interest" description="Disordered" evidence="11">
    <location>
        <begin position="34"/>
        <end position="183"/>
    </location>
</feature>
<dbReference type="GO" id="GO:0005634">
    <property type="term" value="C:nucleus"/>
    <property type="evidence" value="ECO:0007669"/>
    <property type="project" value="UniProtKB-SubCell"/>
</dbReference>
<protein>
    <recommendedName>
        <fullName evidence="10">Splicing factor U2AF subunit</fullName>
    </recommendedName>
    <alternativeName>
        <fullName evidence="10">U2 snRNP auxiliary factor large subunit</fullName>
    </alternativeName>
</protein>
<feature type="compositionally biased region" description="Basic and acidic residues" evidence="11">
    <location>
        <begin position="136"/>
        <end position="169"/>
    </location>
</feature>
<dbReference type="InterPro" id="IPR035979">
    <property type="entry name" value="RBD_domain_sf"/>
</dbReference>
<keyword evidence="5 10" id="KW-0508">mRNA splicing</keyword>
<evidence type="ECO:0000256" key="4">
    <source>
        <dbReference type="ARBA" id="ARBA00022884"/>
    </source>
</evidence>
<dbReference type="STRING" id="75913.A0A0K0FPB1"/>
<dbReference type="SUPFAM" id="SSF54928">
    <property type="entry name" value="RNA-binding domain, RBD"/>
    <property type="match status" value="3"/>
</dbReference>
<dbReference type="SMART" id="SM00360">
    <property type="entry name" value="RRM"/>
    <property type="match status" value="3"/>
</dbReference>
<dbReference type="Gene3D" id="3.30.70.330">
    <property type="match status" value="3"/>
</dbReference>
<dbReference type="GO" id="GO:0003723">
    <property type="term" value="F:RNA binding"/>
    <property type="evidence" value="ECO:0007669"/>
    <property type="project" value="UniProtKB-UniRule"/>
</dbReference>
<sequence>MIFEILIMNECYSGDNDYAKEEFTNGYENYEGNFKVKDENMDNSTSPSDNNGQKYKEERHDENEERKVKDKSRSEKDRKRRDSEDRDRKKDRSRRDDRDRKRHRSKERSRSRSRSRAKDKSRSRSPKKSRRRSRSKDKDRSRHDRRDNKERSSRGEARDNRGDAKETGGRPRRTYRFWDVPPKGYEHMTPREYKELQANGQIPRNNMQSAVPVIGPSVTCQSRRLYVGNIPFGCNEQTMLDFFNQQMTLCRLSQAPGNPVLACQINLDKNFAFIEFRSIDETTAGMAFDGINFMGQQLKIRRPRDYQPIGNDMMTNYGISSVVQDSPHKLFIGGLPTILEAEQVKELLQSFGPLKSFNLVKDGKTGISKGYAFCEYADPALTDQAIAGLNGMELEDKKIIVQLACTGAKNPTTDSSGNTPLSGIDLSQGAGPVTEILCLLNMVTEEELRDDEEYEDIVEDIREECSRYGEIRSIEIPRPIEGLNVAGVGKVFIEYASKAECQKAVAAITGRKFDNRIVCTSYFDPEKYYQRAYD</sequence>
<keyword evidence="4 9" id="KW-0694">RNA-binding</keyword>
<evidence type="ECO:0000256" key="2">
    <source>
        <dbReference type="ARBA" id="ARBA00022664"/>
    </source>
</evidence>
<organism evidence="13 14">
    <name type="scientific">Strongyloides venezuelensis</name>
    <name type="common">Threadworm</name>
    <dbReference type="NCBI Taxonomy" id="75913"/>
    <lineage>
        <taxon>Eukaryota</taxon>
        <taxon>Metazoa</taxon>
        <taxon>Ecdysozoa</taxon>
        <taxon>Nematoda</taxon>
        <taxon>Chromadorea</taxon>
        <taxon>Rhabditida</taxon>
        <taxon>Tylenchina</taxon>
        <taxon>Panagrolaimomorpha</taxon>
        <taxon>Strongyloidoidea</taxon>
        <taxon>Strongyloididae</taxon>
        <taxon>Strongyloides</taxon>
    </lineage>
</organism>
<feature type="compositionally biased region" description="Basic residues" evidence="11">
    <location>
        <begin position="100"/>
        <end position="115"/>
    </location>
</feature>
<dbReference type="InterPro" id="IPR006529">
    <property type="entry name" value="U2AF_lg"/>
</dbReference>
<keyword evidence="2 10" id="KW-0507">mRNA processing</keyword>
<keyword evidence="3" id="KW-0677">Repeat</keyword>
<evidence type="ECO:0000259" key="12">
    <source>
        <dbReference type="PROSITE" id="PS50102"/>
    </source>
</evidence>
<comment type="subcellular location">
    <subcellularLocation>
        <location evidence="1 10">Nucleus</location>
    </subcellularLocation>
</comment>
<dbReference type="PANTHER" id="PTHR23139">
    <property type="entry name" value="RNA-BINDING PROTEIN"/>
    <property type="match status" value="1"/>
</dbReference>
<dbReference type="AlphaFoldDB" id="A0A0K0FPB1"/>
<feature type="compositionally biased region" description="Polar residues" evidence="11">
    <location>
        <begin position="42"/>
        <end position="53"/>
    </location>
</feature>
<accession>A0A0K0FPB1</accession>
<feature type="compositionally biased region" description="Basic and acidic residues" evidence="11">
    <location>
        <begin position="54"/>
        <end position="99"/>
    </location>
</feature>
<dbReference type="CDD" id="cd12232">
    <property type="entry name" value="RRM3_U2AF65"/>
    <property type="match status" value="1"/>
</dbReference>
<dbReference type="InterPro" id="IPR012677">
    <property type="entry name" value="Nucleotide-bd_a/b_plait_sf"/>
</dbReference>
<evidence type="ECO:0000256" key="7">
    <source>
        <dbReference type="ARBA" id="ARBA00053913"/>
    </source>
</evidence>
<dbReference type="CDD" id="cd12230">
    <property type="entry name" value="RRM1_U2AF65"/>
    <property type="match status" value="1"/>
</dbReference>
<dbReference type="Proteomes" id="UP000035680">
    <property type="component" value="Unassembled WGS sequence"/>
</dbReference>
<evidence type="ECO:0000256" key="1">
    <source>
        <dbReference type="ARBA" id="ARBA00004123"/>
    </source>
</evidence>
<evidence type="ECO:0000256" key="8">
    <source>
        <dbReference type="ARBA" id="ARBA00064859"/>
    </source>
</evidence>
<evidence type="ECO:0000256" key="3">
    <source>
        <dbReference type="ARBA" id="ARBA00022737"/>
    </source>
</evidence>
<evidence type="ECO:0000313" key="14">
    <source>
        <dbReference type="WBParaSite" id="SVE_1096600.1"/>
    </source>
</evidence>
<evidence type="ECO:0000256" key="6">
    <source>
        <dbReference type="ARBA" id="ARBA00023242"/>
    </source>
</evidence>
<feature type="domain" description="RRM" evidence="12">
    <location>
        <begin position="328"/>
        <end position="406"/>
    </location>
</feature>
<keyword evidence="6 10" id="KW-0539">Nucleus</keyword>